<accession>A0AC34QUW9</accession>
<proteinExistence type="predicted"/>
<dbReference type="Proteomes" id="UP000887576">
    <property type="component" value="Unplaced"/>
</dbReference>
<name>A0AC34QUW9_9BILA</name>
<evidence type="ECO:0000313" key="2">
    <source>
        <dbReference type="WBParaSite" id="JU765_v2.g19605.t1"/>
    </source>
</evidence>
<evidence type="ECO:0000313" key="1">
    <source>
        <dbReference type="Proteomes" id="UP000887576"/>
    </source>
</evidence>
<protein>
    <submittedName>
        <fullName evidence="2">Uncharacterized protein</fullName>
    </submittedName>
</protein>
<sequence length="118" mass="13482">MILFFLVLLSFALFILFIYFFWPLFGSLCHRSSTWKTNPLKMNHGHPYQSSDVFMFAQDEMTVCASQMDGTLPDLPENMCYKTVLAHSTPRIKGAVSSNSLETTTVLFDLHESTFISQ</sequence>
<reference evidence="2" key="1">
    <citation type="submission" date="2022-11" db="UniProtKB">
        <authorList>
            <consortium name="WormBaseParasite"/>
        </authorList>
    </citation>
    <scope>IDENTIFICATION</scope>
</reference>
<dbReference type="WBParaSite" id="JU765_v2.g19605.t1">
    <property type="protein sequence ID" value="JU765_v2.g19605.t1"/>
    <property type="gene ID" value="JU765_v2.g19605"/>
</dbReference>
<organism evidence="1 2">
    <name type="scientific">Panagrolaimus sp. JU765</name>
    <dbReference type="NCBI Taxonomy" id="591449"/>
    <lineage>
        <taxon>Eukaryota</taxon>
        <taxon>Metazoa</taxon>
        <taxon>Ecdysozoa</taxon>
        <taxon>Nematoda</taxon>
        <taxon>Chromadorea</taxon>
        <taxon>Rhabditida</taxon>
        <taxon>Tylenchina</taxon>
        <taxon>Panagrolaimomorpha</taxon>
        <taxon>Panagrolaimoidea</taxon>
        <taxon>Panagrolaimidae</taxon>
        <taxon>Panagrolaimus</taxon>
    </lineage>
</organism>